<dbReference type="InterPro" id="IPR029016">
    <property type="entry name" value="GAF-like_dom_sf"/>
</dbReference>
<keyword evidence="6" id="KW-1185">Reference proteome</keyword>
<feature type="region of interest" description="Disordered" evidence="3">
    <location>
        <begin position="1"/>
        <end position="23"/>
    </location>
</feature>
<dbReference type="EMBL" id="JAOZYB010000159">
    <property type="protein sequence ID" value="MEB3962609.1"/>
    <property type="molecule type" value="Genomic_DNA"/>
</dbReference>
<dbReference type="Gene3D" id="1.10.10.10">
    <property type="entry name" value="Winged helix-like DNA-binding domain superfamily/Winged helix DNA-binding domain"/>
    <property type="match status" value="1"/>
</dbReference>
<dbReference type="PROSITE" id="PS50921">
    <property type="entry name" value="ANTAR"/>
    <property type="match status" value="1"/>
</dbReference>
<name>A0ABU6CD07_9ACTN</name>
<dbReference type="SUPFAM" id="SSF52172">
    <property type="entry name" value="CheY-like"/>
    <property type="match status" value="1"/>
</dbReference>
<dbReference type="InterPro" id="IPR011006">
    <property type="entry name" value="CheY-like_superfamily"/>
</dbReference>
<feature type="domain" description="ANTAR" evidence="4">
    <location>
        <begin position="163"/>
        <end position="224"/>
    </location>
</feature>
<protein>
    <submittedName>
        <fullName evidence="5">ANTAR domain-containing protein</fullName>
    </submittedName>
</protein>
<keyword evidence="2" id="KW-0804">Transcription</keyword>
<dbReference type="Pfam" id="PF03861">
    <property type="entry name" value="ANTAR"/>
    <property type="match status" value="1"/>
</dbReference>
<organism evidence="5 6">
    <name type="scientific">Streptomyces kunmingensis</name>
    <dbReference type="NCBI Taxonomy" id="68225"/>
    <lineage>
        <taxon>Bacteria</taxon>
        <taxon>Bacillati</taxon>
        <taxon>Actinomycetota</taxon>
        <taxon>Actinomycetes</taxon>
        <taxon>Kitasatosporales</taxon>
        <taxon>Streptomycetaceae</taxon>
        <taxon>Streptomyces</taxon>
    </lineage>
</organism>
<dbReference type="RefSeq" id="WP_324770173.1">
    <property type="nucleotide sequence ID" value="NZ_BAAATS010000006.1"/>
</dbReference>
<dbReference type="InterPro" id="IPR012074">
    <property type="entry name" value="GAF_ANTAR"/>
</dbReference>
<evidence type="ECO:0000259" key="4">
    <source>
        <dbReference type="PROSITE" id="PS50921"/>
    </source>
</evidence>
<comment type="caution">
    <text evidence="5">The sequence shown here is derived from an EMBL/GenBank/DDBJ whole genome shotgun (WGS) entry which is preliminary data.</text>
</comment>
<dbReference type="SUPFAM" id="SSF55781">
    <property type="entry name" value="GAF domain-like"/>
    <property type="match status" value="1"/>
</dbReference>
<evidence type="ECO:0000256" key="3">
    <source>
        <dbReference type="SAM" id="MobiDB-lite"/>
    </source>
</evidence>
<dbReference type="InterPro" id="IPR005561">
    <property type="entry name" value="ANTAR"/>
</dbReference>
<sequence length="240" mass="25537">MRQPRPSAPQVQAGENGLEHPGTRRLSELAEGAAHCMPDCCGAVATASDGSDARPSAATHPDLAALASVQLRSGEGPIPTAEEDGRPVDAADLLRERRWPQYRALALDSGVRSDVTIPFHSGGLTVTLSLYSFHAGTLRDAPRGPVRALGDLAAACLARERSYQAVLTELDQLGAALRTRPVVDQACGIVMHVLACDADEAFTVLRRISQTTNRKLADVASAVVERRGRGLEREFAALTR</sequence>
<evidence type="ECO:0000256" key="1">
    <source>
        <dbReference type="ARBA" id="ARBA00023015"/>
    </source>
</evidence>
<evidence type="ECO:0000313" key="5">
    <source>
        <dbReference type="EMBL" id="MEB3962609.1"/>
    </source>
</evidence>
<dbReference type="PIRSF" id="PIRSF036625">
    <property type="entry name" value="GAF_ANTAR"/>
    <property type="match status" value="1"/>
</dbReference>
<evidence type="ECO:0000256" key="2">
    <source>
        <dbReference type="ARBA" id="ARBA00023163"/>
    </source>
</evidence>
<gene>
    <name evidence="5" type="ORF">OKJ48_20475</name>
</gene>
<keyword evidence="1" id="KW-0805">Transcription regulation</keyword>
<reference evidence="5 6" key="1">
    <citation type="submission" date="2022-10" db="EMBL/GenBank/DDBJ databases">
        <authorList>
            <person name="Xie J."/>
            <person name="Shen N."/>
        </authorList>
    </citation>
    <scope>NUCLEOTIDE SEQUENCE [LARGE SCALE GENOMIC DNA]</scope>
    <source>
        <strain evidence="5 6">DSM 41681</strain>
    </source>
</reference>
<dbReference type="InterPro" id="IPR036388">
    <property type="entry name" value="WH-like_DNA-bd_sf"/>
</dbReference>
<proteinExistence type="predicted"/>
<dbReference type="Gene3D" id="3.30.450.40">
    <property type="match status" value="1"/>
</dbReference>
<dbReference type="Proteomes" id="UP001352223">
    <property type="component" value="Unassembled WGS sequence"/>
</dbReference>
<evidence type="ECO:0000313" key="6">
    <source>
        <dbReference type="Proteomes" id="UP001352223"/>
    </source>
</evidence>
<accession>A0ABU6CD07</accession>
<dbReference type="SMART" id="SM01012">
    <property type="entry name" value="ANTAR"/>
    <property type="match status" value="1"/>
</dbReference>